<keyword evidence="1" id="KW-0472">Membrane</keyword>
<dbReference type="EMBL" id="CCYA01000204">
    <property type="protein sequence ID" value="CEH13121.1"/>
    <property type="molecule type" value="Genomic_DNA"/>
</dbReference>
<dbReference type="Proteomes" id="UP000054845">
    <property type="component" value="Unassembled WGS sequence"/>
</dbReference>
<dbReference type="AlphaFoldDB" id="A0A0P1BCQ5"/>
<name>A0A0P1BCQ5_9BASI</name>
<protein>
    <submittedName>
        <fullName evidence="2">Uncharacterized protein</fullName>
    </submittedName>
</protein>
<keyword evidence="3" id="KW-1185">Reference proteome</keyword>
<keyword evidence="1" id="KW-0812">Transmembrane</keyword>
<evidence type="ECO:0000313" key="2">
    <source>
        <dbReference type="EMBL" id="CEH13121.1"/>
    </source>
</evidence>
<organism evidence="2 3">
    <name type="scientific">Ceraceosorus bombacis</name>
    <dbReference type="NCBI Taxonomy" id="401625"/>
    <lineage>
        <taxon>Eukaryota</taxon>
        <taxon>Fungi</taxon>
        <taxon>Dikarya</taxon>
        <taxon>Basidiomycota</taxon>
        <taxon>Ustilaginomycotina</taxon>
        <taxon>Exobasidiomycetes</taxon>
        <taxon>Ceraceosorales</taxon>
        <taxon>Ceraceosoraceae</taxon>
        <taxon>Ceraceosorus</taxon>
    </lineage>
</organism>
<accession>A0A0P1BCQ5</accession>
<keyword evidence="1" id="KW-1133">Transmembrane helix</keyword>
<reference evidence="2 3" key="1">
    <citation type="submission" date="2014-09" db="EMBL/GenBank/DDBJ databases">
        <authorList>
            <person name="Magalhaes I.L.F."/>
            <person name="Oliveira U."/>
            <person name="Santos F.R."/>
            <person name="Vidigal T.H.D.A."/>
            <person name="Brescovit A.D."/>
            <person name="Santos A.J."/>
        </authorList>
    </citation>
    <scope>NUCLEOTIDE SEQUENCE [LARGE SCALE GENOMIC DNA]</scope>
</reference>
<feature type="transmembrane region" description="Helical" evidence="1">
    <location>
        <begin position="106"/>
        <end position="127"/>
    </location>
</feature>
<evidence type="ECO:0000313" key="3">
    <source>
        <dbReference type="Proteomes" id="UP000054845"/>
    </source>
</evidence>
<evidence type="ECO:0000256" key="1">
    <source>
        <dbReference type="SAM" id="Phobius"/>
    </source>
</evidence>
<sequence>MLQVERKVHPPSTYAETHAVSIRDDPPADMTTPSNWDLTSMKERLARIKVHMSTVSLLKRAEEHGKKISKVENKVQHLQHSTATANLLSLTKQIERLKLAAQAHTVTVNVLIAALAINMAILLALVMRAP</sequence>
<proteinExistence type="predicted"/>